<evidence type="ECO:0000256" key="5">
    <source>
        <dbReference type="PIRNR" id="PIRNR005096"/>
    </source>
</evidence>
<feature type="binding site" evidence="8">
    <location>
        <begin position="83"/>
        <end position="84"/>
    </location>
    <ligand>
        <name>beta-D-galactose</name>
        <dbReference type="ChEBI" id="CHEBI:27667"/>
    </ligand>
</feature>
<dbReference type="EC" id="5.1.3.3" evidence="5"/>
<comment type="similarity">
    <text evidence="2 5">Belongs to the aldose epimerase family.</text>
</comment>
<dbReference type="PANTHER" id="PTHR10091:SF0">
    <property type="entry name" value="GALACTOSE MUTAROTASE"/>
    <property type="match status" value="1"/>
</dbReference>
<accession>A0A2X0IDE3</accession>
<name>A0A2X0IDE3_9ACTN</name>
<feature type="active site" description="Proton donor" evidence="6">
    <location>
        <position position="182"/>
    </location>
</feature>
<evidence type="ECO:0000256" key="8">
    <source>
        <dbReference type="PIRSR" id="PIRSR005096-3"/>
    </source>
</evidence>
<keyword evidence="3 5" id="KW-0413">Isomerase</keyword>
<dbReference type="PIRSF" id="PIRSF005096">
    <property type="entry name" value="GALM"/>
    <property type="match status" value="1"/>
</dbReference>
<dbReference type="GO" id="GO:0033499">
    <property type="term" value="P:galactose catabolic process via UDP-galactose, Leloir pathway"/>
    <property type="evidence" value="ECO:0007669"/>
    <property type="project" value="TreeGrafter"/>
</dbReference>
<dbReference type="InterPro" id="IPR011013">
    <property type="entry name" value="Gal_mutarotase_sf_dom"/>
</dbReference>
<organism evidence="10 11">
    <name type="scientific">Streptacidiphilus pinicola</name>
    <dbReference type="NCBI Taxonomy" id="2219663"/>
    <lineage>
        <taxon>Bacteria</taxon>
        <taxon>Bacillati</taxon>
        <taxon>Actinomycetota</taxon>
        <taxon>Actinomycetes</taxon>
        <taxon>Kitasatosporales</taxon>
        <taxon>Streptomycetaceae</taxon>
        <taxon>Streptacidiphilus</taxon>
    </lineage>
</organism>
<dbReference type="GO" id="GO:0006006">
    <property type="term" value="P:glucose metabolic process"/>
    <property type="evidence" value="ECO:0007669"/>
    <property type="project" value="TreeGrafter"/>
</dbReference>
<evidence type="ECO:0000256" key="3">
    <source>
        <dbReference type="ARBA" id="ARBA00023235"/>
    </source>
</evidence>
<dbReference type="Proteomes" id="UP000248889">
    <property type="component" value="Unassembled WGS sequence"/>
</dbReference>
<dbReference type="NCBIfam" id="NF008277">
    <property type="entry name" value="PRK11055.1"/>
    <property type="match status" value="1"/>
</dbReference>
<feature type="region of interest" description="Disordered" evidence="9">
    <location>
        <begin position="326"/>
        <end position="369"/>
    </location>
</feature>
<dbReference type="GO" id="GO:0005737">
    <property type="term" value="C:cytoplasm"/>
    <property type="evidence" value="ECO:0007669"/>
    <property type="project" value="TreeGrafter"/>
</dbReference>
<evidence type="ECO:0000256" key="1">
    <source>
        <dbReference type="ARBA" id="ARBA00005028"/>
    </source>
</evidence>
<feature type="binding site" evidence="7">
    <location>
        <position position="256"/>
    </location>
    <ligand>
        <name>beta-D-galactose</name>
        <dbReference type="ChEBI" id="CHEBI:27667"/>
    </ligand>
</feature>
<dbReference type="GO" id="GO:0030246">
    <property type="term" value="F:carbohydrate binding"/>
    <property type="evidence" value="ECO:0007669"/>
    <property type="project" value="InterPro"/>
</dbReference>
<sequence>MPQPRLTRAPFGTLPDGAPVARWTLDSGSGVRAEVLEYGGVLHRLEVPDRSGRAETVVLGLADLAAYRADTAYLGALVGRYANRLAHGRFTLDGRTHQVPVNDRGHALHGGPDGFHRRLWRAVPLPGPTAGLRLSLRSRDGDMGFPGTLDVTADYTLDRHGTLRLELTARTDRATPVNLTYHAYFHLGLDGGGRGDVLAHRLAVDADAYLPVDAEAIPLGVPAPTAGTPFDFRTPHELGERIDEVHPQLVAAGGYDHCFVLPPARVGVLRRAARLHEPGSGRRMEVWTTEPGLQVYTGNALDGSLRGPDGKRHERHAALCLETQQFPDAPNRPDFPDPVLRPGAVRRSTTEFRFPHLSGTAPEDGRGQA</sequence>
<dbReference type="InterPro" id="IPR015443">
    <property type="entry name" value="Aldose_1-epimerase"/>
</dbReference>
<evidence type="ECO:0000256" key="6">
    <source>
        <dbReference type="PIRSR" id="PIRSR005096-1"/>
    </source>
</evidence>
<keyword evidence="4 5" id="KW-0119">Carbohydrate metabolism</keyword>
<reference evidence="10 11" key="1">
    <citation type="submission" date="2018-06" db="EMBL/GenBank/DDBJ databases">
        <title>Streptacidiphilus pinicola sp. nov., isolated from pine grove soil.</title>
        <authorList>
            <person name="Roh S.G."/>
            <person name="Park S."/>
            <person name="Kim M.-K."/>
            <person name="Yun B.-R."/>
            <person name="Park J."/>
            <person name="Kim M.J."/>
            <person name="Kim Y.S."/>
            <person name="Kim S.B."/>
        </authorList>
    </citation>
    <scope>NUCLEOTIDE SEQUENCE [LARGE SCALE GENOMIC DNA]</scope>
    <source>
        <strain evidence="10 11">MMS16-CNU450</strain>
    </source>
</reference>
<dbReference type="AlphaFoldDB" id="A0A2X0IDE3"/>
<dbReference type="RefSeq" id="WP_111506896.1">
    <property type="nucleotide sequence ID" value="NZ_QKYN01000160.1"/>
</dbReference>
<evidence type="ECO:0000256" key="9">
    <source>
        <dbReference type="SAM" id="MobiDB-lite"/>
    </source>
</evidence>
<evidence type="ECO:0000256" key="2">
    <source>
        <dbReference type="ARBA" id="ARBA00006206"/>
    </source>
</evidence>
<keyword evidence="11" id="KW-1185">Reference proteome</keyword>
<comment type="pathway">
    <text evidence="1 5">Carbohydrate metabolism; hexose metabolism.</text>
</comment>
<dbReference type="GO" id="GO:0004034">
    <property type="term" value="F:aldose 1-epimerase activity"/>
    <property type="evidence" value="ECO:0007669"/>
    <property type="project" value="UniProtKB-EC"/>
</dbReference>
<comment type="catalytic activity">
    <reaction evidence="5">
        <text>alpha-D-glucose = beta-D-glucose</text>
        <dbReference type="Rhea" id="RHEA:10264"/>
        <dbReference type="ChEBI" id="CHEBI:15903"/>
        <dbReference type="ChEBI" id="CHEBI:17925"/>
        <dbReference type="EC" id="5.1.3.3"/>
    </reaction>
</comment>
<dbReference type="InterPro" id="IPR014718">
    <property type="entry name" value="GH-type_carb-bd"/>
</dbReference>
<evidence type="ECO:0000313" key="10">
    <source>
        <dbReference type="EMBL" id="RAG81431.1"/>
    </source>
</evidence>
<dbReference type="EMBL" id="QKYN01000160">
    <property type="protein sequence ID" value="RAG81431.1"/>
    <property type="molecule type" value="Genomic_DNA"/>
</dbReference>
<dbReference type="UniPathway" id="UPA00242"/>
<gene>
    <name evidence="10" type="ORF">DN069_32835</name>
</gene>
<evidence type="ECO:0000313" key="11">
    <source>
        <dbReference type="Proteomes" id="UP000248889"/>
    </source>
</evidence>
<dbReference type="PANTHER" id="PTHR10091">
    <property type="entry name" value="ALDOSE-1-EPIMERASE"/>
    <property type="match status" value="1"/>
</dbReference>
<comment type="caution">
    <text evidence="10">The sequence shown here is derived from an EMBL/GenBank/DDBJ whole genome shotgun (WGS) entry which is preliminary data.</text>
</comment>
<dbReference type="InterPro" id="IPR008183">
    <property type="entry name" value="Aldose_1/G6P_1-epimerase"/>
</dbReference>
<protein>
    <recommendedName>
        <fullName evidence="5">Aldose 1-epimerase</fullName>
        <ecNumber evidence="5">5.1.3.3</ecNumber>
    </recommendedName>
</protein>
<dbReference type="SUPFAM" id="SSF74650">
    <property type="entry name" value="Galactose mutarotase-like"/>
    <property type="match status" value="1"/>
</dbReference>
<feature type="binding site" evidence="8">
    <location>
        <begin position="182"/>
        <end position="184"/>
    </location>
    <ligand>
        <name>beta-D-galactose</name>
        <dbReference type="ChEBI" id="CHEBI:27667"/>
    </ligand>
</feature>
<proteinExistence type="inferred from homology"/>
<dbReference type="OrthoDB" id="9779408at2"/>
<dbReference type="Gene3D" id="2.70.98.10">
    <property type="match status" value="1"/>
</dbReference>
<evidence type="ECO:0000256" key="4">
    <source>
        <dbReference type="ARBA" id="ARBA00023277"/>
    </source>
</evidence>
<dbReference type="CDD" id="cd09019">
    <property type="entry name" value="galactose_mutarotase_like"/>
    <property type="match status" value="1"/>
</dbReference>
<feature type="active site" description="Proton acceptor" evidence="6">
    <location>
        <position position="322"/>
    </location>
</feature>
<dbReference type="InterPro" id="IPR047215">
    <property type="entry name" value="Galactose_mutarotase-like"/>
</dbReference>
<dbReference type="Pfam" id="PF01263">
    <property type="entry name" value="Aldose_epim"/>
    <property type="match status" value="1"/>
</dbReference>
<evidence type="ECO:0000256" key="7">
    <source>
        <dbReference type="PIRSR" id="PIRSR005096-2"/>
    </source>
</evidence>